<keyword evidence="3" id="KW-0812">Transmembrane</keyword>
<dbReference type="STRING" id="1302685.SAMN05444408_107186"/>
<feature type="domain" description="PNPLA" evidence="4">
    <location>
        <begin position="49"/>
        <end position="393"/>
    </location>
</feature>
<proteinExistence type="predicted"/>
<dbReference type="GO" id="GO:0016042">
    <property type="term" value="P:lipid catabolic process"/>
    <property type="evidence" value="ECO:0007669"/>
    <property type="project" value="UniProtKB-UniRule"/>
</dbReference>
<dbReference type="PROSITE" id="PS51635">
    <property type="entry name" value="PNPLA"/>
    <property type="match status" value="1"/>
</dbReference>
<keyword evidence="1 2" id="KW-0443">Lipid metabolism</keyword>
<keyword evidence="3" id="KW-0472">Membrane</keyword>
<name>A0A1M4Y8W6_9FLAO</name>
<accession>A0A1M4Y8W6</accession>
<dbReference type="InterPro" id="IPR052580">
    <property type="entry name" value="Lipid_Hydrolase"/>
</dbReference>
<feature type="short sequence motif" description="GXSXG" evidence="2">
    <location>
        <begin position="80"/>
        <end position="84"/>
    </location>
</feature>
<reference evidence="6" key="1">
    <citation type="submission" date="2016-11" db="EMBL/GenBank/DDBJ databases">
        <authorList>
            <person name="Varghese N."/>
            <person name="Submissions S."/>
        </authorList>
    </citation>
    <scope>NUCLEOTIDE SEQUENCE [LARGE SCALE GENOMIC DNA]</scope>
    <source>
        <strain evidence="6">DSM 26898</strain>
    </source>
</reference>
<evidence type="ECO:0000256" key="2">
    <source>
        <dbReference type="PROSITE-ProRule" id="PRU01161"/>
    </source>
</evidence>
<keyword evidence="2" id="KW-0378">Hydrolase</keyword>
<dbReference type="InterPro" id="IPR016035">
    <property type="entry name" value="Acyl_Trfase/lysoPLipase"/>
</dbReference>
<protein>
    <submittedName>
        <fullName evidence="5">NTE family protein</fullName>
    </submittedName>
</protein>
<feature type="active site" description="Proton acceptor" evidence="2">
    <location>
        <position position="380"/>
    </location>
</feature>
<dbReference type="OrthoDB" id="9770965at2"/>
<evidence type="ECO:0000259" key="4">
    <source>
        <dbReference type="PROSITE" id="PS51635"/>
    </source>
</evidence>
<evidence type="ECO:0000256" key="1">
    <source>
        <dbReference type="ARBA" id="ARBA00023098"/>
    </source>
</evidence>
<sequence>MKPEILKKILEEDVLSEESKKKLAAMHDRISVKEFSDLLDAEGNQYVEFVQEGGGVWGSALVGYLYGLEIFGIRFLKIAGTSAGAINTILIAACKTKEDAKSETIKNILFNWNFADFMDGKPYVRKTIHSMLNNKNFLKINAYLAIGTLLFFGILAFVFPTDKIWQTKVLFSIPMLLVIVGALFFVKLYSDLKKRNSGLNPGNTFLTAMKNALNEFDIKTVADLNEKFIKKGKDLNLNYRYGNEMQYYNKALESIEEIRINNIEHIDKIRYKIFYDSTVNNEYYKKDPFYLLKSEYIVITTDINAKIKVELPTMANLYWSEEELKHISPAEFVRASMSVPFFFEPMQKAINKNDDSVKYAWKFWMNTLPENINPAGVFIDGGSISNFPIDLFHASDIFYPRMPLFGVQLTSDSDLLSEKGKTASQILKSPLSYAGNIISTLKGFNDKTFLTKHTFYHLFSIQTVNCGISSWLNFFMKKDEKEELFNRGFQAALDFLNNFEWDKYKCERMMLSMKEKKILKEEDTKTVG</sequence>
<organism evidence="5 6">
    <name type="scientific">Chryseobacterium takakiae</name>
    <dbReference type="NCBI Taxonomy" id="1302685"/>
    <lineage>
        <taxon>Bacteria</taxon>
        <taxon>Pseudomonadati</taxon>
        <taxon>Bacteroidota</taxon>
        <taxon>Flavobacteriia</taxon>
        <taxon>Flavobacteriales</taxon>
        <taxon>Weeksellaceae</taxon>
        <taxon>Chryseobacterium group</taxon>
        <taxon>Chryseobacterium</taxon>
    </lineage>
</organism>
<dbReference type="AlphaFoldDB" id="A0A1M4Y8W6"/>
<feature type="active site" description="Nucleophile" evidence="2">
    <location>
        <position position="82"/>
    </location>
</feature>
<keyword evidence="3" id="KW-1133">Transmembrane helix</keyword>
<keyword evidence="6" id="KW-1185">Reference proteome</keyword>
<evidence type="ECO:0000313" key="5">
    <source>
        <dbReference type="EMBL" id="SHF02090.1"/>
    </source>
</evidence>
<dbReference type="Gene3D" id="3.40.1090.10">
    <property type="entry name" value="Cytosolic phospholipase A2 catalytic domain"/>
    <property type="match status" value="1"/>
</dbReference>
<dbReference type="GO" id="GO:0016787">
    <property type="term" value="F:hydrolase activity"/>
    <property type="evidence" value="ECO:0007669"/>
    <property type="project" value="UniProtKB-UniRule"/>
</dbReference>
<feature type="short sequence motif" description="GXGXXG" evidence="2">
    <location>
        <begin position="53"/>
        <end position="58"/>
    </location>
</feature>
<gene>
    <name evidence="5" type="ORF">SAMN05444408_107186</name>
</gene>
<keyword evidence="2" id="KW-0442">Lipid degradation</keyword>
<dbReference type="PANTHER" id="PTHR46394">
    <property type="entry name" value="ANNEXIN"/>
    <property type="match status" value="1"/>
</dbReference>
<feature type="transmembrane region" description="Helical" evidence="3">
    <location>
        <begin position="171"/>
        <end position="189"/>
    </location>
</feature>
<dbReference type="Pfam" id="PF01734">
    <property type="entry name" value="Patatin"/>
    <property type="match status" value="1"/>
</dbReference>
<dbReference type="PANTHER" id="PTHR46394:SF1">
    <property type="entry name" value="PNPLA DOMAIN-CONTAINING PROTEIN"/>
    <property type="match status" value="1"/>
</dbReference>
<dbReference type="RefSeq" id="WP_072884844.1">
    <property type="nucleotide sequence ID" value="NZ_FQVO01000007.1"/>
</dbReference>
<feature type="short sequence motif" description="DGA/G" evidence="2">
    <location>
        <begin position="380"/>
        <end position="382"/>
    </location>
</feature>
<dbReference type="InterPro" id="IPR002641">
    <property type="entry name" value="PNPLA_dom"/>
</dbReference>
<feature type="transmembrane region" description="Helical" evidence="3">
    <location>
        <begin position="140"/>
        <end position="159"/>
    </location>
</feature>
<dbReference type="SUPFAM" id="SSF52151">
    <property type="entry name" value="FabD/lysophospholipase-like"/>
    <property type="match status" value="1"/>
</dbReference>
<evidence type="ECO:0000313" key="6">
    <source>
        <dbReference type="Proteomes" id="UP000184236"/>
    </source>
</evidence>
<dbReference type="Proteomes" id="UP000184236">
    <property type="component" value="Unassembled WGS sequence"/>
</dbReference>
<dbReference type="EMBL" id="FQVO01000007">
    <property type="protein sequence ID" value="SHF02090.1"/>
    <property type="molecule type" value="Genomic_DNA"/>
</dbReference>
<evidence type="ECO:0000256" key="3">
    <source>
        <dbReference type="SAM" id="Phobius"/>
    </source>
</evidence>